<reference evidence="2 3" key="1">
    <citation type="submission" date="2017-05" db="EMBL/GenBank/DDBJ databases">
        <title>Full genome sequence of Pseudorhodoplanes sinuspersici.</title>
        <authorList>
            <person name="Dastgheib S.M.M."/>
            <person name="Shavandi M."/>
            <person name="Tirandaz H."/>
        </authorList>
    </citation>
    <scope>NUCLEOTIDE SEQUENCE [LARGE SCALE GENOMIC DNA]</scope>
    <source>
        <strain evidence="2 3">RIPI110</strain>
    </source>
</reference>
<organism evidence="2 3">
    <name type="scientific">Pseudorhodoplanes sinuspersici</name>
    <dbReference type="NCBI Taxonomy" id="1235591"/>
    <lineage>
        <taxon>Bacteria</taxon>
        <taxon>Pseudomonadati</taxon>
        <taxon>Pseudomonadota</taxon>
        <taxon>Alphaproteobacteria</taxon>
        <taxon>Hyphomicrobiales</taxon>
        <taxon>Pseudorhodoplanes</taxon>
    </lineage>
</organism>
<dbReference type="GO" id="GO:0071949">
    <property type="term" value="F:FAD binding"/>
    <property type="evidence" value="ECO:0007669"/>
    <property type="project" value="InterPro"/>
</dbReference>
<dbReference type="PANTHER" id="PTHR11748:SF119">
    <property type="entry name" value="D-2-HYDROXYGLUTARATE DEHYDROGENASE"/>
    <property type="match status" value="1"/>
</dbReference>
<protein>
    <submittedName>
        <fullName evidence="2">FAD-linked oxidase</fullName>
    </submittedName>
</protein>
<dbReference type="SUPFAM" id="SSF56176">
    <property type="entry name" value="FAD-binding/transporter-associated domain-like"/>
    <property type="match status" value="1"/>
</dbReference>
<accession>A0A1W6ZZ57</accession>
<keyword evidence="1" id="KW-0285">Flavoprotein</keyword>
<dbReference type="Gene3D" id="3.30.465.10">
    <property type="match status" value="1"/>
</dbReference>
<dbReference type="OrthoDB" id="9811261at2"/>
<dbReference type="InterPro" id="IPR006094">
    <property type="entry name" value="Oxid_FAD_bind_N"/>
</dbReference>
<keyword evidence="3" id="KW-1185">Reference proteome</keyword>
<name>A0A1W6ZZ57_9HYPH</name>
<dbReference type="InterPro" id="IPR016169">
    <property type="entry name" value="FAD-bd_PCMH_sub2"/>
</dbReference>
<dbReference type="GO" id="GO:1903457">
    <property type="term" value="P:lactate catabolic process"/>
    <property type="evidence" value="ECO:0007669"/>
    <property type="project" value="TreeGrafter"/>
</dbReference>
<evidence type="ECO:0000313" key="2">
    <source>
        <dbReference type="EMBL" id="ARQ02624.1"/>
    </source>
</evidence>
<dbReference type="PROSITE" id="PS51387">
    <property type="entry name" value="FAD_PCMH"/>
    <property type="match status" value="1"/>
</dbReference>
<dbReference type="KEGG" id="psin:CAK95_28590"/>
<dbReference type="GO" id="GO:0008720">
    <property type="term" value="F:D-lactate dehydrogenase (NAD+) activity"/>
    <property type="evidence" value="ECO:0007669"/>
    <property type="project" value="TreeGrafter"/>
</dbReference>
<dbReference type="Pfam" id="PF01565">
    <property type="entry name" value="FAD_binding_4"/>
    <property type="match status" value="1"/>
</dbReference>
<dbReference type="PANTHER" id="PTHR11748">
    <property type="entry name" value="D-LACTATE DEHYDROGENASE"/>
    <property type="match status" value="1"/>
</dbReference>
<proteinExistence type="predicted"/>
<dbReference type="AlphaFoldDB" id="A0A1W6ZZ57"/>
<keyword evidence="1" id="KW-0274">FAD</keyword>
<dbReference type="InterPro" id="IPR036318">
    <property type="entry name" value="FAD-bd_PCMH-like_sf"/>
</dbReference>
<dbReference type="STRING" id="1235591.CAK95_28590"/>
<dbReference type="InterPro" id="IPR016166">
    <property type="entry name" value="FAD-bd_PCMH"/>
</dbReference>
<evidence type="ECO:0000256" key="1">
    <source>
        <dbReference type="ARBA" id="ARBA00022827"/>
    </source>
</evidence>
<dbReference type="Proteomes" id="UP000194137">
    <property type="component" value="Chromosome"/>
</dbReference>
<evidence type="ECO:0000313" key="3">
    <source>
        <dbReference type="Proteomes" id="UP000194137"/>
    </source>
</evidence>
<dbReference type="RefSeq" id="WP_086091055.1">
    <property type="nucleotide sequence ID" value="NZ_CP021112.1"/>
</dbReference>
<dbReference type="GO" id="GO:0004458">
    <property type="term" value="F:D-lactate dehydrogenase (cytochrome) activity"/>
    <property type="evidence" value="ECO:0007669"/>
    <property type="project" value="TreeGrafter"/>
</dbReference>
<gene>
    <name evidence="2" type="ORF">CAK95_28590</name>
</gene>
<sequence>MLARTSRIENLLQDLGGVPVVTDPQRVRKRSRDFFWYSPVLNEELKDVSGEVLVEATSEAHVIATAAACARHGVPLTVRGGGTGNYGQCVPLEGGVVLDIMGMDKIEWHRADVVRAEPGIRLNKLDDTLRPNGWESRMHPSTKRTASLGGFIAGGSGGVGSVTWGGLVEPGNILAARIVTLEAEPRVIELRADAAQKINRAYGTTGIITALEMPLAPAYPWIDIIVAFDSVEAALKGGQAVAYADGIAKKLVTPIGWPLPSYFTPLKEAAPEGKSLLLCMIAQNSIEPFKDLVRRAGGTITHEKPTAEEPGSIPLYEYCWNHSTLQVLKSDRSYTYLQCLYPADRAIESALKMVDIFGDELMPHFEFIRFGGKMTFSGLPVVRYTTRERLWEIIAIHEDNGIMVANPHVVTLEDGSRHKRANADQFGFKGEVDPLGLLNPGKMRSFLRRSGPF</sequence>
<dbReference type="EMBL" id="CP021112">
    <property type="protein sequence ID" value="ARQ02624.1"/>
    <property type="molecule type" value="Genomic_DNA"/>
</dbReference>